<feature type="transmembrane region" description="Helical" evidence="7">
    <location>
        <begin position="131"/>
        <end position="154"/>
    </location>
</feature>
<keyword evidence="4 7" id="KW-0812">Transmembrane</keyword>
<feature type="transmembrane region" description="Helical" evidence="7">
    <location>
        <begin position="185"/>
        <end position="207"/>
    </location>
</feature>
<reference evidence="9 10" key="1">
    <citation type="submission" date="2019-03" db="EMBL/GenBank/DDBJ databases">
        <title>Genomic Encyclopedia of Type Strains, Phase IV (KMG-IV): sequencing the most valuable type-strain genomes for metagenomic binning, comparative biology and taxonomic classification.</title>
        <authorList>
            <person name="Goeker M."/>
        </authorList>
    </citation>
    <scope>NUCLEOTIDE SEQUENCE [LARGE SCALE GENOMIC DNA]</scope>
    <source>
        <strain evidence="9 10">DSM 2286</strain>
    </source>
</reference>
<evidence type="ECO:0000256" key="1">
    <source>
        <dbReference type="ARBA" id="ARBA00004651"/>
    </source>
</evidence>
<comment type="subcellular location">
    <subcellularLocation>
        <location evidence="1">Cell membrane</location>
        <topology evidence="1">Multi-pass membrane protein</topology>
    </subcellularLocation>
</comment>
<feature type="transmembrane region" description="Helical" evidence="7">
    <location>
        <begin position="92"/>
        <end position="111"/>
    </location>
</feature>
<dbReference type="Pfam" id="PF01757">
    <property type="entry name" value="Acyl_transf_3"/>
    <property type="match status" value="1"/>
</dbReference>
<feature type="transmembrane region" description="Helical" evidence="7">
    <location>
        <begin position="309"/>
        <end position="333"/>
    </location>
</feature>
<dbReference type="GO" id="GO:0005886">
    <property type="term" value="C:plasma membrane"/>
    <property type="evidence" value="ECO:0007669"/>
    <property type="project" value="UniProtKB-SubCell"/>
</dbReference>
<name>A0A4R1PV39_9GAMM</name>
<comment type="caution">
    <text evidence="9">The sequence shown here is derived from an EMBL/GenBank/DDBJ whole genome shotgun (WGS) entry which is preliminary data.</text>
</comment>
<evidence type="ECO:0000256" key="3">
    <source>
        <dbReference type="ARBA" id="ARBA00022475"/>
    </source>
</evidence>
<protein>
    <submittedName>
        <fullName evidence="9">Putative membrane protein YcfT</fullName>
    </submittedName>
</protein>
<proteinExistence type="inferred from homology"/>
<evidence type="ECO:0000256" key="7">
    <source>
        <dbReference type="SAM" id="Phobius"/>
    </source>
</evidence>
<dbReference type="RefSeq" id="WP_165496531.1">
    <property type="nucleotide sequence ID" value="NZ_JBHLST010000028.1"/>
</dbReference>
<dbReference type="PANTHER" id="PTHR40074">
    <property type="entry name" value="O-ACETYLTRANSFERASE WECH"/>
    <property type="match status" value="1"/>
</dbReference>
<feature type="transmembrane region" description="Helical" evidence="7">
    <location>
        <begin position="47"/>
        <end position="71"/>
    </location>
</feature>
<dbReference type="AlphaFoldDB" id="A0A4R1PV39"/>
<evidence type="ECO:0000313" key="9">
    <source>
        <dbReference type="EMBL" id="TCL34689.1"/>
    </source>
</evidence>
<evidence type="ECO:0000256" key="5">
    <source>
        <dbReference type="ARBA" id="ARBA00022989"/>
    </source>
</evidence>
<evidence type="ECO:0000259" key="8">
    <source>
        <dbReference type="Pfam" id="PF01757"/>
    </source>
</evidence>
<gene>
    <name evidence="9" type="ORF">EV691_101124</name>
</gene>
<feature type="transmembrane region" description="Helical" evidence="7">
    <location>
        <begin position="161"/>
        <end position="179"/>
    </location>
</feature>
<comment type="similarity">
    <text evidence="2">Belongs to the acyltransferase 3 family.</text>
</comment>
<feature type="transmembrane region" description="Helical" evidence="7">
    <location>
        <begin position="242"/>
        <end position="263"/>
    </location>
</feature>
<keyword evidence="5 7" id="KW-1133">Transmembrane helix</keyword>
<accession>A0A4R1PV39</accession>
<evidence type="ECO:0000256" key="6">
    <source>
        <dbReference type="ARBA" id="ARBA00023136"/>
    </source>
</evidence>
<dbReference type="EMBL" id="SMMU01000001">
    <property type="protein sequence ID" value="TCL34689.1"/>
    <property type="molecule type" value="Genomic_DNA"/>
</dbReference>
<feature type="domain" description="Acyltransferase 3" evidence="8">
    <location>
        <begin position="11"/>
        <end position="320"/>
    </location>
</feature>
<evidence type="ECO:0000313" key="10">
    <source>
        <dbReference type="Proteomes" id="UP000295169"/>
    </source>
</evidence>
<evidence type="ECO:0000256" key="4">
    <source>
        <dbReference type="ARBA" id="ARBA00022692"/>
    </source>
</evidence>
<keyword evidence="3" id="KW-1003">Cell membrane</keyword>
<dbReference type="InterPro" id="IPR002656">
    <property type="entry name" value="Acyl_transf_3_dom"/>
</dbReference>
<dbReference type="GO" id="GO:0009246">
    <property type="term" value="P:enterobacterial common antigen biosynthetic process"/>
    <property type="evidence" value="ECO:0007669"/>
    <property type="project" value="TreeGrafter"/>
</dbReference>
<feature type="transmembrane region" description="Helical" evidence="7">
    <location>
        <begin position="12"/>
        <end position="35"/>
    </location>
</feature>
<dbReference type="Proteomes" id="UP000295169">
    <property type="component" value="Unassembled WGS sequence"/>
</dbReference>
<evidence type="ECO:0000256" key="2">
    <source>
        <dbReference type="ARBA" id="ARBA00007400"/>
    </source>
</evidence>
<sequence>MTSSPPSARIEWLDAAKGACLILVVLYHTVVYIFLNSPLSDTLSFKVWQIMVVGLGWLRMPLFFLISGFLAHSAVFNRNWRDVFQPRIATFLWIYLLWMSIELGFRAFLIANFDPALVPGNVPFPLGLDDLARHALVGDTPIWYLYALVIYFVACKLGSRHIGLTFALIALLAVFYKQVIPTQHWNLLSLAGNAIFFTAGCYGKAYVERLASQFNGMRFSLACVSAIGLLALGRHYDAMGLPGANLVVATCLVIAAIDFFTLLARRYPLRLLCTLGRHTLSIYLLSFFIINIAAQLISPLQLPALFAEAFVLFAPPVLVALNAVLCIQIYSLLNCHLGRILFSLPSRALTK</sequence>
<feature type="transmembrane region" description="Helical" evidence="7">
    <location>
        <begin position="219"/>
        <end position="236"/>
    </location>
</feature>
<organism evidence="9 10">
    <name type="scientific">Azotobacter chroococcum</name>
    <dbReference type="NCBI Taxonomy" id="353"/>
    <lineage>
        <taxon>Bacteria</taxon>
        <taxon>Pseudomonadati</taxon>
        <taxon>Pseudomonadota</taxon>
        <taxon>Gammaproteobacteria</taxon>
        <taxon>Pseudomonadales</taxon>
        <taxon>Pseudomonadaceae</taxon>
        <taxon>Azotobacter</taxon>
    </lineage>
</organism>
<dbReference type="GO" id="GO:0016413">
    <property type="term" value="F:O-acetyltransferase activity"/>
    <property type="evidence" value="ECO:0007669"/>
    <property type="project" value="TreeGrafter"/>
</dbReference>
<keyword evidence="6 7" id="KW-0472">Membrane</keyword>
<feature type="transmembrane region" description="Helical" evidence="7">
    <location>
        <begin position="275"/>
        <end position="297"/>
    </location>
</feature>
<dbReference type="PANTHER" id="PTHR40074:SF4">
    <property type="entry name" value="INNER MEMBRANE PROTEIN YCFT"/>
    <property type="match status" value="1"/>
</dbReference>